<dbReference type="AlphaFoldDB" id="R0FBG7"/>
<keyword evidence="2" id="KW-1185">Reference proteome</keyword>
<protein>
    <recommendedName>
        <fullName evidence="3">F-box domain-containing protein</fullName>
    </recommendedName>
</protein>
<evidence type="ECO:0000313" key="1">
    <source>
        <dbReference type="EMBL" id="EOA19096.1"/>
    </source>
</evidence>
<reference evidence="2" key="1">
    <citation type="journal article" date="2013" name="Nat. Genet.">
        <title>The Capsella rubella genome and the genomic consequences of rapid mating system evolution.</title>
        <authorList>
            <person name="Slotte T."/>
            <person name="Hazzouri K.M."/>
            <person name="Agren J.A."/>
            <person name="Koenig D."/>
            <person name="Maumus F."/>
            <person name="Guo Y.L."/>
            <person name="Steige K."/>
            <person name="Platts A.E."/>
            <person name="Escobar J.S."/>
            <person name="Newman L.K."/>
            <person name="Wang W."/>
            <person name="Mandakova T."/>
            <person name="Vello E."/>
            <person name="Smith L.M."/>
            <person name="Henz S.R."/>
            <person name="Steffen J."/>
            <person name="Takuno S."/>
            <person name="Brandvain Y."/>
            <person name="Coop G."/>
            <person name="Andolfatto P."/>
            <person name="Hu T.T."/>
            <person name="Blanchette M."/>
            <person name="Clark R.M."/>
            <person name="Quesneville H."/>
            <person name="Nordborg M."/>
            <person name="Gaut B.S."/>
            <person name="Lysak M.A."/>
            <person name="Jenkins J."/>
            <person name="Grimwood J."/>
            <person name="Chapman J."/>
            <person name="Prochnik S."/>
            <person name="Shu S."/>
            <person name="Rokhsar D."/>
            <person name="Schmutz J."/>
            <person name="Weigel D."/>
            <person name="Wright S.I."/>
        </authorList>
    </citation>
    <scope>NUCLEOTIDE SEQUENCE [LARGE SCALE GENOMIC DNA]</scope>
    <source>
        <strain evidence="2">cv. Monte Gargano</strain>
    </source>
</reference>
<dbReference type="eggNOG" id="KOG1072">
    <property type="taxonomic scope" value="Eukaryota"/>
</dbReference>
<dbReference type="InterPro" id="IPR050354">
    <property type="entry name" value="F-box/kelch-repeat_ARATH"/>
</dbReference>
<accession>R0FBG7</accession>
<name>R0FBG7_9BRAS</name>
<evidence type="ECO:0008006" key="3">
    <source>
        <dbReference type="Google" id="ProtNLM"/>
    </source>
</evidence>
<proteinExistence type="predicted"/>
<dbReference type="PANTHER" id="PTHR24414:SF185">
    <property type="entry name" value="F-BOX DOMAIN-CONTAINING PROTEIN"/>
    <property type="match status" value="1"/>
</dbReference>
<organism evidence="1 2">
    <name type="scientific">Capsella rubella</name>
    <dbReference type="NCBI Taxonomy" id="81985"/>
    <lineage>
        <taxon>Eukaryota</taxon>
        <taxon>Viridiplantae</taxon>
        <taxon>Streptophyta</taxon>
        <taxon>Embryophyta</taxon>
        <taxon>Tracheophyta</taxon>
        <taxon>Spermatophyta</taxon>
        <taxon>Magnoliopsida</taxon>
        <taxon>eudicotyledons</taxon>
        <taxon>Gunneridae</taxon>
        <taxon>Pentapetalae</taxon>
        <taxon>rosids</taxon>
        <taxon>malvids</taxon>
        <taxon>Brassicales</taxon>
        <taxon>Brassicaceae</taxon>
        <taxon>Camelineae</taxon>
        <taxon>Capsella</taxon>
    </lineage>
</organism>
<dbReference type="EMBL" id="KB870811">
    <property type="protein sequence ID" value="EOA19096.1"/>
    <property type="molecule type" value="Genomic_DNA"/>
</dbReference>
<sequence length="176" mass="19846">MSQSTNHDLSFSSLPHEIVVSCLARVSGLCLVSKQFRSIILSNEIYKARSHLGTKETRLYVWLKLPSCCYPTLPLHSSYNYQELIPSVIVGSETYIIGGYTLRKAPSMSVARTNAVIVALYPKIYVMGGCSSDESMNWAEGFDLMSNSLLQRTRVRNSLIKHLKMIHEKRHLGHVK</sequence>
<dbReference type="InterPro" id="IPR006652">
    <property type="entry name" value="Kelch_1"/>
</dbReference>
<dbReference type="PANTHER" id="PTHR24414">
    <property type="entry name" value="F-BOX/KELCH-REPEAT PROTEIN SKIP4"/>
    <property type="match status" value="1"/>
</dbReference>
<dbReference type="Pfam" id="PF01344">
    <property type="entry name" value="Kelch_1"/>
    <property type="match status" value="1"/>
</dbReference>
<gene>
    <name evidence="1" type="ORF">CARUB_v10007764mg</name>
</gene>
<dbReference type="Gene3D" id="2.120.10.80">
    <property type="entry name" value="Kelch-type beta propeller"/>
    <property type="match status" value="1"/>
</dbReference>
<feature type="non-terminal residue" evidence="1">
    <location>
        <position position="176"/>
    </location>
</feature>
<dbReference type="SUPFAM" id="SSF117281">
    <property type="entry name" value="Kelch motif"/>
    <property type="match status" value="1"/>
</dbReference>
<evidence type="ECO:0000313" key="2">
    <source>
        <dbReference type="Proteomes" id="UP000029121"/>
    </source>
</evidence>
<dbReference type="InterPro" id="IPR015915">
    <property type="entry name" value="Kelch-typ_b-propeller"/>
</dbReference>
<dbReference type="Proteomes" id="UP000029121">
    <property type="component" value="Unassembled WGS sequence"/>
</dbReference>